<dbReference type="InterPro" id="IPR044872">
    <property type="entry name" value="CcmK/CsoS1_BMC"/>
</dbReference>
<dbReference type="Gene3D" id="3.30.70.1710">
    <property type="match status" value="1"/>
</dbReference>
<dbReference type="InterPro" id="IPR000249">
    <property type="entry name" value="BMC_dom"/>
</dbReference>
<accession>A0A328TX62</accession>
<dbReference type="InterPro" id="IPR037233">
    <property type="entry name" value="CcmK-like_sf"/>
</dbReference>
<evidence type="ECO:0000256" key="3">
    <source>
        <dbReference type="PROSITE-ProRule" id="PRU01278"/>
    </source>
</evidence>
<dbReference type="InterPro" id="IPR050575">
    <property type="entry name" value="BMC_shell"/>
</dbReference>
<dbReference type="SUPFAM" id="SSF143414">
    <property type="entry name" value="CcmK-like"/>
    <property type="match status" value="1"/>
</dbReference>
<evidence type="ECO:0000256" key="1">
    <source>
        <dbReference type="ARBA" id="ARBA00024322"/>
    </source>
</evidence>
<dbReference type="AlphaFoldDB" id="A0A328TX62"/>
<dbReference type="PANTHER" id="PTHR33941:SF11">
    <property type="entry name" value="BACTERIAL MICROCOMPARTMENT SHELL PROTEIN PDUJ"/>
    <property type="match status" value="1"/>
</dbReference>
<comment type="similarity">
    <text evidence="3">Belongs to the bacterial microcompartments protein family.</text>
</comment>
<dbReference type="Proteomes" id="UP000249260">
    <property type="component" value="Unassembled WGS sequence"/>
</dbReference>
<evidence type="ECO:0000256" key="2">
    <source>
        <dbReference type="ARBA" id="ARBA00024446"/>
    </source>
</evidence>
<dbReference type="PROSITE" id="PS51930">
    <property type="entry name" value="BMC_2"/>
    <property type="match status" value="1"/>
</dbReference>
<gene>
    <name evidence="5" type="ORF">DL346_16840</name>
</gene>
<protein>
    <recommendedName>
        <fullName evidence="4">BMC domain-containing protein</fullName>
    </recommendedName>
</protein>
<dbReference type="OrthoDB" id="2878498at2"/>
<evidence type="ECO:0000259" key="4">
    <source>
        <dbReference type="PROSITE" id="PS51930"/>
    </source>
</evidence>
<proteinExistence type="inferred from homology"/>
<dbReference type="PANTHER" id="PTHR33941">
    <property type="entry name" value="PROPANEDIOL UTILIZATION PROTEIN PDUA"/>
    <property type="match status" value="1"/>
</dbReference>
<comment type="caution">
    <text evidence="5">The sequence shown here is derived from an EMBL/GenBank/DDBJ whole genome shotgun (WGS) entry which is preliminary data.</text>
</comment>
<dbReference type="GO" id="GO:0031469">
    <property type="term" value="C:bacterial microcompartment"/>
    <property type="evidence" value="ECO:0007669"/>
    <property type="project" value="UniProtKB-SubCell"/>
</dbReference>
<dbReference type="SMART" id="SM00877">
    <property type="entry name" value="BMC"/>
    <property type="match status" value="1"/>
</dbReference>
<organism evidence="5 6">
    <name type="scientific">Paenibacillus montanisoli</name>
    <dbReference type="NCBI Taxonomy" id="2081970"/>
    <lineage>
        <taxon>Bacteria</taxon>
        <taxon>Bacillati</taxon>
        <taxon>Bacillota</taxon>
        <taxon>Bacilli</taxon>
        <taxon>Bacillales</taxon>
        <taxon>Paenibacillaceae</taxon>
        <taxon>Paenibacillus</taxon>
    </lineage>
</organism>
<keyword evidence="2" id="KW-1283">Bacterial microcompartment</keyword>
<feature type="domain" description="BMC" evidence="4">
    <location>
        <begin position="7"/>
        <end position="91"/>
    </location>
</feature>
<comment type="subcellular location">
    <subcellularLocation>
        <location evidence="1">Bacterial microcompartment</location>
    </subcellularLocation>
</comment>
<reference evidence="5 6" key="1">
    <citation type="submission" date="2018-06" db="EMBL/GenBank/DDBJ databases">
        <title>Paenibacillus montanisoli sp. nov., isolated from mountain area soil.</title>
        <authorList>
            <person name="Wu M."/>
        </authorList>
    </citation>
    <scope>NUCLEOTIDE SEQUENCE [LARGE SCALE GENOMIC DNA]</scope>
    <source>
        <strain evidence="5 6">RA17</strain>
    </source>
</reference>
<evidence type="ECO:0000313" key="5">
    <source>
        <dbReference type="EMBL" id="RAP75058.1"/>
    </source>
</evidence>
<evidence type="ECO:0000313" key="6">
    <source>
        <dbReference type="Proteomes" id="UP000249260"/>
    </source>
</evidence>
<keyword evidence="6" id="KW-1185">Reference proteome</keyword>
<dbReference type="EMBL" id="QLUW01000003">
    <property type="protein sequence ID" value="RAP75058.1"/>
    <property type="molecule type" value="Genomic_DNA"/>
</dbReference>
<name>A0A328TX62_9BACL</name>
<sequence length="106" mass="10549">MRQPPYSLGMIETYGVPALIAAADAAAKTADVRVTAVNKVDAGIVTIFILGDVAAVKAAVAAGAQAAAGAGKLLGTHVIARPDEAVAQLVKPVAAEKGEDRDGGNE</sequence>
<dbReference type="RefSeq" id="WP_112883322.1">
    <property type="nucleotide sequence ID" value="NZ_QLUW01000003.1"/>
</dbReference>
<dbReference type="Pfam" id="PF00936">
    <property type="entry name" value="BMC"/>
    <property type="match status" value="1"/>
</dbReference>